<name>A0AAV7KMB8_PLEWA</name>
<accession>A0AAV7KMB8</accession>
<organism evidence="1 2">
    <name type="scientific">Pleurodeles waltl</name>
    <name type="common">Iberian ribbed newt</name>
    <dbReference type="NCBI Taxonomy" id="8319"/>
    <lineage>
        <taxon>Eukaryota</taxon>
        <taxon>Metazoa</taxon>
        <taxon>Chordata</taxon>
        <taxon>Craniata</taxon>
        <taxon>Vertebrata</taxon>
        <taxon>Euteleostomi</taxon>
        <taxon>Amphibia</taxon>
        <taxon>Batrachia</taxon>
        <taxon>Caudata</taxon>
        <taxon>Salamandroidea</taxon>
        <taxon>Salamandridae</taxon>
        <taxon>Pleurodelinae</taxon>
        <taxon>Pleurodeles</taxon>
    </lineage>
</organism>
<dbReference type="EMBL" id="JANPWB010000016">
    <property type="protein sequence ID" value="KAJ1080306.1"/>
    <property type="molecule type" value="Genomic_DNA"/>
</dbReference>
<proteinExistence type="predicted"/>
<comment type="caution">
    <text evidence="1">The sequence shown here is derived from an EMBL/GenBank/DDBJ whole genome shotgun (WGS) entry which is preliminary data.</text>
</comment>
<protein>
    <submittedName>
        <fullName evidence="1">Uncharacterized protein</fullName>
    </submittedName>
</protein>
<reference evidence="1" key="1">
    <citation type="journal article" date="2022" name="bioRxiv">
        <title>Sequencing and chromosome-scale assembly of the giantPleurodeles waltlgenome.</title>
        <authorList>
            <person name="Brown T."/>
            <person name="Elewa A."/>
            <person name="Iarovenko S."/>
            <person name="Subramanian E."/>
            <person name="Araus A.J."/>
            <person name="Petzold A."/>
            <person name="Susuki M."/>
            <person name="Suzuki K.-i.T."/>
            <person name="Hayashi T."/>
            <person name="Toyoda A."/>
            <person name="Oliveira C."/>
            <person name="Osipova E."/>
            <person name="Leigh N.D."/>
            <person name="Simon A."/>
            <person name="Yun M.H."/>
        </authorList>
    </citation>
    <scope>NUCLEOTIDE SEQUENCE</scope>
    <source>
        <strain evidence="1">20211129_DDA</strain>
        <tissue evidence="1">Liver</tissue>
    </source>
</reference>
<evidence type="ECO:0000313" key="1">
    <source>
        <dbReference type="EMBL" id="KAJ1080306.1"/>
    </source>
</evidence>
<evidence type="ECO:0000313" key="2">
    <source>
        <dbReference type="Proteomes" id="UP001066276"/>
    </source>
</evidence>
<gene>
    <name evidence="1" type="ORF">NDU88_000525</name>
</gene>
<dbReference type="Proteomes" id="UP001066276">
    <property type="component" value="Chromosome 12"/>
</dbReference>
<keyword evidence="2" id="KW-1185">Reference proteome</keyword>
<dbReference type="AlphaFoldDB" id="A0AAV7KMB8"/>
<sequence>MKTSHVASTPVQMKAARARCPASARCLILDVQLGPQGIHLRHLCTTELDGSAGVFCSTNLWGSSMKDRRNL</sequence>